<dbReference type="Gene3D" id="1.10.10.1940">
    <property type="match status" value="2"/>
</dbReference>
<dbReference type="OrthoDB" id="5851695at2759"/>
<evidence type="ECO:0000313" key="4">
    <source>
        <dbReference type="Proteomes" id="UP000025227"/>
    </source>
</evidence>
<dbReference type="WBParaSite" id="HCON_00130750-00001">
    <property type="protein sequence ID" value="HCON_00130750-00001"/>
    <property type="gene ID" value="HCON_00130750"/>
</dbReference>
<proteinExistence type="predicted"/>
<keyword evidence="4" id="KW-1185">Reference proteome</keyword>
<evidence type="ECO:0000259" key="3">
    <source>
        <dbReference type="PROSITE" id="PS51670"/>
    </source>
</evidence>
<dbReference type="AlphaFoldDB" id="A0A7I4YS93"/>
<dbReference type="PROSITE" id="PS51670">
    <property type="entry name" value="SHKT"/>
    <property type="match status" value="1"/>
</dbReference>
<feature type="domain" description="ShKT" evidence="3">
    <location>
        <begin position="201"/>
        <end position="237"/>
    </location>
</feature>
<evidence type="ECO:0000313" key="5">
    <source>
        <dbReference type="WBParaSite" id="HCON_00130750-00001"/>
    </source>
</evidence>
<dbReference type="InterPro" id="IPR003582">
    <property type="entry name" value="ShKT_dom"/>
</dbReference>
<sequence length="237" mass="25889">MFFILLFLSLACDDVQAGITDLNCTNFVDGVFKYAESAVNCRNKISDANCLILYEAAVEYNTENERNAKCGGNPPDPQLVQAAIDTCPKTCGYCCLTPAFLCQNKQQSRVPCSSVTEEMCESQAWKTILTEDCPNVCGFCDSAPGCNLDNAFICQSINLQSFVQKYCKRTCGLCNTSSTTSMPLTQAPGIYPGPQGSSTICGSNQNCPTWVQNGFCQSSFYTNAQKMQYCGRECQLC</sequence>
<feature type="chain" id="PRO_5029844285" evidence="2">
    <location>
        <begin position="18"/>
        <end position="237"/>
    </location>
</feature>
<dbReference type="Pfam" id="PF01549">
    <property type="entry name" value="ShK"/>
    <property type="match status" value="4"/>
</dbReference>
<evidence type="ECO:0000256" key="2">
    <source>
        <dbReference type="SAM" id="SignalP"/>
    </source>
</evidence>
<protein>
    <submittedName>
        <fullName evidence="5">ShKT domain-containing protein</fullName>
    </submittedName>
</protein>
<dbReference type="PANTHER" id="PTHR21724:SF0">
    <property type="entry name" value="SHKT DOMAIN-CONTAINING PROTEIN"/>
    <property type="match status" value="1"/>
</dbReference>
<accession>A0A7I4YS93</accession>
<dbReference type="PANTHER" id="PTHR21724">
    <property type="entry name" value="SHKT DOMAIN-CONTAINING PROTEIN"/>
    <property type="match status" value="1"/>
</dbReference>
<comment type="caution">
    <text evidence="1">Lacks conserved residue(s) required for the propagation of feature annotation.</text>
</comment>
<feature type="signal peptide" evidence="2">
    <location>
        <begin position="1"/>
        <end position="17"/>
    </location>
</feature>
<dbReference type="Proteomes" id="UP000025227">
    <property type="component" value="Unplaced"/>
</dbReference>
<evidence type="ECO:0000256" key="1">
    <source>
        <dbReference type="PROSITE-ProRule" id="PRU01005"/>
    </source>
</evidence>
<dbReference type="OMA" id="FICQSIN"/>
<reference evidence="5" key="1">
    <citation type="submission" date="2020-12" db="UniProtKB">
        <authorList>
            <consortium name="WormBaseParasite"/>
        </authorList>
    </citation>
    <scope>IDENTIFICATION</scope>
    <source>
        <strain evidence="5">MHco3</strain>
    </source>
</reference>
<name>A0A7I4YS93_HAECO</name>
<dbReference type="SMART" id="SM00254">
    <property type="entry name" value="ShKT"/>
    <property type="match status" value="4"/>
</dbReference>
<keyword evidence="2" id="KW-0732">Signal</keyword>
<organism evidence="4 5">
    <name type="scientific">Haemonchus contortus</name>
    <name type="common">Barber pole worm</name>
    <dbReference type="NCBI Taxonomy" id="6289"/>
    <lineage>
        <taxon>Eukaryota</taxon>
        <taxon>Metazoa</taxon>
        <taxon>Ecdysozoa</taxon>
        <taxon>Nematoda</taxon>
        <taxon>Chromadorea</taxon>
        <taxon>Rhabditida</taxon>
        <taxon>Rhabditina</taxon>
        <taxon>Rhabditomorpha</taxon>
        <taxon>Strongyloidea</taxon>
        <taxon>Trichostrongylidae</taxon>
        <taxon>Haemonchus</taxon>
    </lineage>
</organism>